<sequence length="351" mass="37315">MKRMLALLTVTLAACAPQFTPRPDATPFTGYVAVGDSITAGFQSAGLTAESQRAAYPHLLGQRAGVDVPMPEIGEPGCPPPVGVKGEANCERTHPEIVSPDVAVPGAKVHDVLVTTDTQVTDPDPQLYDPRLYRAILGAGVTQIDAATARKPKFVTVWIGNNDVLLPTLRGDLTKATPLESFRTDYATVIERLKAAGAQYVVLMTIPDVTRVPALVPVRLLKLTGLVDSSCDGQESYFGTGTLATASKDKPLSCTSPEVLTKDEYLRAQQIVEGYNDAIRTIAASHGAVVFDVNAVLNTLPGRPLIPTASSPFGRTFSLDGVHPSSFAHARFAQALAAFMNEQFGTSINPY</sequence>
<dbReference type="Proteomes" id="UP000539473">
    <property type="component" value="Unassembled WGS sequence"/>
</dbReference>
<keyword evidence="1" id="KW-0732">Signal</keyword>
<protein>
    <submittedName>
        <fullName evidence="3">Phospholipase/lecithinase/hemolysin</fullName>
    </submittedName>
</protein>
<evidence type="ECO:0000313" key="2">
    <source>
        <dbReference type="EMBL" id="GHF45927.1"/>
    </source>
</evidence>
<evidence type="ECO:0000256" key="1">
    <source>
        <dbReference type="SAM" id="SignalP"/>
    </source>
</evidence>
<dbReference type="SUPFAM" id="SSF52266">
    <property type="entry name" value="SGNH hydrolase"/>
    <property type="match status" value="1"/>
</dbReference>
<reference evidence="3 4" key="3">
    <citation type="submission" date="2020-08" db="EMBL/GenBank/DDBJ databases">
        <title>Genomic Encyclopedia of Type Strains, Phase IV (KMG-IV): sequencing the most valuable type-strain genomes for metagenomic binning, comparative biology and taxonomic classification.</title>
        <authorList>
            <person name="Goeker M."/>
        </authorList>
    </citation>
    <scope>NUCLEOTIDE SEQUENCE [LARGE SCALE GENOMIC DNA]</scope>
    <source>
        <strain evidence="3 4">DSM 27521</strain>
    </source>
</reference>
<keyword evidence="5" id="KW-1185">Reference proteome</keyword>
<feature type="chain" id="PRO_5031531594" evidence="1">
    <location>
        <begin position="17"/>
        <end position="351"/>
    </location>
</feature>
<comment type="caution">
    <text evidence="3">The sequence shown here is derived from an EMBL/GenBank/DDBJ whole genome shotgun (WGS) entry which is preliminary data.</text>
</comment>
<reference evidence="2" key="1">
    <citation type="journal article" date="2014" name="Int. J. Syst. Evol. Microbiol.">
        <title>Complete genome of a new Firmicutes species belonging to the dominant human colonic microbiota ('Ruminococcus bicirculans') reveals two chromosomes and a selective capacity to utilize plant glucans.</title>
        <authorList>
            <consortium name="NISC Comparative Sequencing Program"/>
            <person name="Wegmann U."/>
            <person name="Louis P."/>
            <person name="Goesmann A."/>
            <person name="Henrissat B."/>
            <person name="Duncan S.H."/>
            <person name="Flint H.J."/>
        </authorList>
    </citation>
    <scope>NUCLEOTIDE SEQUENCE</scope>
    <source>
        <strain evidence="2">CGMCC 1.18437</strain>
    </source>
</reference>
<dbReference type="InterPro" id="IPR036514">
    <property type="entry name" value="SGNH_hydro_sf"/>
</dbReference>
<dbReference type="Gene3D" id="3.40.50.1110">
    <property type="entry name" value="SGNH hydrolase"/>
    <property type="match status" value="1"/>
</dbReference>
<evidence type="ECO:0000313" key="4">
    <source>
        <dbReference type="Proteomes" id="UP000539473"/>
    </source>
</evidence>
<reference evidence="2" key="4">
    <citation type="submission" date="2024-05" db="EMBL/GenBank/DDBJ databases">
        <authorList>
            <person name="Sun Q."/>
            <person name="Zhou Y."/>
        </authorList>
    </citation>
    <scope>NUCLEOTIDE SEQUENCE</scope>
    <source>
        <strain evidence="2">CGMCC 1.18437</strain>
    </source>
</reference>
<dbReference type="Proteomes" id="UP000619376">
    <property type="component" value="Unassembled WGS sequence"/>
</dbReference>
<evidence type="ECO:0000313" key="5">
    <source>
        <dbReference type="Proteomes" id="UP000619376"/>
    </source>
</evidence>
<dbReference type="EMBL" id="JACHFK010000005">
    <property type="protein sequence ID" value="MBB5376864.1"/>
    <property type="molecule type" value="Genomic_DNA"/>
</dbReference>
<gene>
    <name evidence="2" type="ORF">GCM10017781_22930</name>
    <name evidence="3" type="ORF">HNQ07_002328</name>
</gene>
<feature type="signal peptide" evidence="1">
    <location>
        <begin position="1"/>
        <end position="16"/>
    </location>
</feature>
<accession>A0A7W8NNG5</accession>
<dbReference type="AlphaFoldDB" id="A0A7W8NNG5"/>
<reference evidence="5" key="2">
    <citation type="journal article" date="2019" name="Int. J. Syst. Evol. Microbiol.">
        <title>The Global Catalogue of Microorganisms (GCM) 10K type strain sequencing project: providing services to taxonomists for standard genome sequencing and annotation.</title>
        <authorList>
            <consortium name="The Broad Institute Genomics Platform"/>
            <consortium name="The Broad Institute Genome Sequencing Center for Infectious Disease"/>
            <person name="Wu L."/>
            <person name="Ma J."/>
        </authorList>
    </citation>
    <scope>NUCLEOTIDE SEQUENCE [LARGE SCALE GENOMIC DNA]</scope>
    <source>
        <strain evidence="5">CGMCC 1.18437</strain>
    </source>
</reference>
<proteinExistence type="predicted"/>
<evidence type="ECO:0000313" key="3">
    <source>
        <dbReference type="EMBL" id="MBB5376864.1"/>
    </source>
</evidence>
<dbReference type="PROSITE" id="PS51257">
    <property type="entry name" value="PROKAR_LIPOPROTEIN"/>
    <property type="match status" value="1"/>
</dbReference>
<organism evidence="3 4">
    <name type="scientific">Deinococcus metalli</name>
    <dbReference type="NCBI Taxonomy" id="1141878"/>
    <lineage>
        <taxon>Bacteria</taxon>
        <taxon>Thermotogati</taxon>
        <taxon>Deinococcota</taxon>
        <taxon>Deinococci</taxon>
        <taxon>Deinococcales</taxon>
        <taxon>Deinococcaceae</taxon>
        <taxon>Deinococcus</taxon>
    </lineage>
</organism>
<dbReference type="EMBL" id="BNAJ01000005">
    <property type="protein sequence ID" value="GHF45927.1"/>
    <property type="molecule type" value="Genomic_DNA"/>
</dbReference>
<dbReference type="RefSeq" id="WP_184111903.1">
    <property type="nucleotide sequence ID" value="NZ_BNAJ01000005.1"/>
</dbReference>
<dbReference type="InterPro" id="IPR001087">
    <property type="entry name" value="GDSL"/>
</dbReference>
<dbReference type="Pfam" id="PF00657">
    <property type="entry name" value="Lipase_GDSL"/>
    <property type="match status" value="1"/>
</dbReference>
<name>A0A7W8NNG5_9DEIO</name>
<dbReference type="GO" id="GO:0016788">
    <property type="term" value="F:hydrolase activity, acting on ester bonds"/>
    <property type="evidence" value="ECO:0007669"/>
    <property type="project" value="InterPro"/>
</dbReference>